<dbReference type="AlphaFoldDB" id="A0A829HLS4"/>
<name>A0A829HLS4_9MYCO</name>
<organism evidence="2 3">
    <name type="scientific">Mycobacteroides abscessus subsp. bolletii CRM-0020</name>
    <dbReference type="NCBI Taxonomy" id="1306401"/>
    <lineage>
        <taxon>Bacteria</taxon>
        <taxon>Bacillati</taxon>
        <taxon>Actinomycetota</taxon>
        <taxon>Actinomycetes</taxon>
        <taxon>Mycobacteriales</taxon>
        <taxon>Mycobacteriaceae</taxon>
        <taxon>Mycobacteroides</taxon>
        <taxon>Mycobacteroides abscessus</taxon>
    </lineage>
</organism>
<sequence>MNLSAFDYVGYAAAAIGAVFGIVLVWCRPVHYALWARLFAAAMVGIAAAAIIAAAAVIMEKTPKNCLCAHYDPSIFRSGGDHA</sequence>
<dbReference type="RefSeq" id="WP_020724455.1">
    <property type="nucleotide sequence ID" value="NZ_ATFQ01000040.1"/>
</dbReference>
<accession>A0A829HLS4</accession>
<keyword evidence="1" id="KW-0812">Transmembrane</keyword>
<dbReference type="EMBL" id="ATFQ01000040">
    <property type="protein sequence ID" value="EPQ20967.1"/>
    <property type="molecule type" value="Genomic_DNA"/>
</dbReference>
<feature type="transmembrane region" description="Helical" evidence="1">
    <location>
        <begin position="38"/>
        <end position="59"/>
    </location>
</feature>
<comment type="caution">
    <text evidence="2">The sequence shown here is derived from an EMBL/GenBank/DDBJ whole genome shotgun (WGS) entry which is preliminary data.</text>
</comment>
<protein>
    <recommendedName>
        <fullName evidence="4">Transmembrane protein</fullName>
    </recommendedName>
</protein>
<reference evidence="2 3" key="1">
    <citation type="journal article" date="2013" name="Genome Announc.">
        <title>Genome Sequence of an Epidemic Isolate of Mycobacterium abscessus subsp. bolletii from Rio de Janeiro, Brazil.</title>
        <authorList>
            <person name="Davidson R.M."/>
            <person name="Reynolds P.R."/>
            <person name="Farias-Hesson E."/>
            <person name="Duarte R.S."/>
            <person name="Jackson M."/>
            <person name="Strong M."/>
        </authorList>
    </citation>
    <scope>NUCLEOTIDE SEQUENCE [LARGE SCALE GENOMIC DNA]</scope>
    <source>
        <strain evidence="2 3">CRM-0020</strain>
    </source>
</reference>
<evidence type="ECO:0000313" key="3">
    <source>
        <dbReference type="Proteomes" id="UP000014969"/>
    </source>
</evidence>
<keyword evidence="1" id="KW-1133">Transmembrane helix</keyword>
<evidence type="ECO:0008006" key="4">
    <source>
        <dbReference type="Google" id="ProtNLM"/>
    </source>
</evidence>
<keyword evidence="1" id="KW-0472">Membrane</keyword>
<dbReference type="Proteomes" id="UP000014969">
    <property type="component" value="Unassembled WGS sequence"/>
</dbReference>
<gene>
    <name evidence="2" type="ORF">J108_23425</name>
</gene>
<proteinExistence type="predicted"/>
<evidence type="ECO:0000256" key="1">
    <source>
        <dbReference type="SAM" id="Phobius"/>
    </source>
</evidence>
<evidence type="ECO:0000313" key="2">
    <source>
        <dbReference type="EMBL" id="EPQ20967.1"/>
    </source>
</evidence>
<feature type="transmembrane region" description="Helical" evidence="1">
    <location>
        <begin position="6"/>
        <end position="26"/>
    </location>
</feature>